<reference evidence="12 13" key="1">
    <citation type="submission" date="2016-11" db="EMBL/GenBank/DDBJ databases">
        <authorList>
            <person name="Jaros S."/>
            <person name="Januszkiewicz K."/>
            <person name="Wedrychowicz H."/>
        </authorList>
    </citation>
    <scope>NUCLEOTIDE SEQUENCE [LARGE SCALE GENOMIC DNA]</scope>
    <source>
        <strain evidence="12 13">DSM 46144</strain>
    </source>
</reference>
<comment type="subcellular location">
    <subcellularLocation>
        <location evidence="2">Secreted</location>
    </subcellularLocation>
</comment>
<evidence type="ECO:0000256" key="2">
    <source>
        <dbReference type="ARBA" id="ARBA00004613"/>
    </source>
</evidence>
<keyword evidence="9" id="KW-0482">Metalloprotease</keyword>
<sequence>MRDLDRRNLERYVTTTAPGAGGLIEVEGDFLSRALSHLQQTGAAAGLNEGRPIEFVPDPRVQTASSGAASVHAQQYHQGIPMFQADSTVLFAPGGALEQSVGSTVEVGDASAELSTIEAIAAVAAGLDFLNLPENRTEEPDPFGQTPEPFPVLGPAPDEVIVAFPDLPSRPTTLVPGPFAGRGIGLHLVWLPLGAVLRLGWLMELQLPEPRGSVLLIVDAQDASVLFASATTHGLLASGTVFPLRGDGPRTEFPWPRPLTDYPVRSATALPAAFPDPWVAGEQTSGNAVTAVDAETGTCVTGVRAGGSVTFDAPDEARRRVINAFYYCCYLHDLYYLLGFREIDGNFQADALGRGGAAADSALVTVYPDIVSATANMTTPKDGSRPRLNVGLVTASGRHTALDATVVYHEFTHGLTNRLIGGPANSVSLLAPQSAGMGEGWSDYFACSIAGTQVIAAWVTDKPSGIRRHPYDSSFPGTFADVGTPTYRKAHQLGEIWCATLLEFERRVTAPLALQVVVDSLKLAPANPSFLDGRDAMLRALDGMLAAGQLAPAAHRAAVDSFWTTFARFGMGPAATTQGPQLAGVVADFASPTAPVVDPTATARPGSAIPDKDARGVTSRITMAVDGRVERVSISVDISHEFRGDLRVTLTSPLGVSVVLRTPDDDARRDLVTTFDLATTPALAGLRGQPVRGVWTLNVADLQRLSLGVFRAWTLTVKTQ</sequence>
<dbReference type="InterPro" id="IPR001842">
    <property type="entry name" value="Peptidase_M36"/>
</dbReference>
<dbReference type="GO" id="GO:0005615">
    <property type="term" value="C:extracellular space"/>
    <property type="evidence" value="ECO:0007669"/>
    <property type="project" value="InterPro"/>
</dbReference>
<dbReference type="GO" id="GO:0004252">
    <property type="term" value="F:serine-type endopeptidase activity"/>
    <property type="evidence" value="ECO:0007669"/>
    <property type="project" value="InterPro"/>
</dbReference>
<keyword evidence="8" id="KW-0862">Zinc</keyword>
<dbReference type="Gene3D" id="2.60.120.260">
    <property type="entry name" value="Galactose-binding domain-like"/>
    <property type="match status" value="1"/>
</dbReference>
<feature type="domain" description="P/Homo B" evidence="11">
    <location>
        <begin position="590"/>
        <end position="720"/>
    </location>
</feature>
<dbReference type="InterPro" id="IPR002884">
    <property type="entry name" value="P_dom"/>
</dbReference>
<dbReference type="STRING" id="134849.SAMN05443668_11224"/>
<dbReference type="InterPro" id="IPR027268">
    <property type="entry name" value="Peptidase_M4/M1_CTD_sf"/>
</dbReference>
<dbReference type="PANTHER" id="PTHR33478:SF1">
    <property type="entry name" value="EXTRACELLULAR METALLOPROTEINASE MEP"/>
    <property type="match status" value="1"/>
</dbReference>
<dbReference type="InterPro" id="IPR008979">
    <property type="entry name" value="Galactose-bd-like_sf"/>
</dbReference>
<dbReference type="GO" id="GO:0004222">
    <property type="term" value="F:metalloendopeptidase activity"/>
    <property type="evidence" value="ECO:0007669"/>
    <property type="project" value="InterPro"/>
</dbReference>
<evidence type="ECO:0000256" key="8">
    <source>
        <dbReference type="ARBA" id="ARBA00022833"/>
    </source>
</evidence>
<dbReference type="EMBL" id="FRCS01000012">
    <property type="protein sequence ID" value="SHN45396.1"/>
    <property type="molecule type" value="Genomic_DNA"/>
</dbReference>
<evidence type="ECO:0000259" key="11">
    <source>
        <dbReference type="PROSITE" id="PS51829"/>
    </source>
</evidence>
<dbReference type="GO" id="GO:0006508">
    <property type="term" value="P:proteolysis"/>
    <property type="evidence" value="ECO:0007669"/>
    <property type="project" value="UniProtKB-KW"/>
</dbReference>
<evidence type="ECO:0000313" key="13">
    <source>
        <dbReference type="Proteomes" id="UP000184440"/>
    </source>
</evidence>
<dbReference type="SUPFAM" id="SSF55486">
    <property type="entry name" value="Metalloproteases ('zincins'), catalytic domain"/>
    <property type="match status" value="1"/>
</dbReference>
<organism evidence="12 13">
    <name type="scientific">Cryptosporangium aurantiacum</name>
    <dbReference type="NCBI Taxonomy" id="134849"/>
    <lineage>
        <taxon>Bacteria</taxon>
        <taxon>Bacillati</taxon>
        <taxon>Actinomycetota</taxon>
        <taxon>Actinomycetes</taxon>
        <taxon>Cryptosporangiales</taxon>
        <taxon>Cryptosporangiaceae</taxon>
        <taxon>Cryptosporangium</taxon>
    </lineage>
</organism>
<comment type="cofactor">
    <cofactor evidence="1">
        <name>Zn(2+)</name>
        <dbReference type="ChEBI" id="CHEBI:29105"/>
    </cofactor>
</comment>
<accession>A0A1M7RGR1</accession>
<proteinExistence type="inferred from homology"/>
<dbReference type="GO" id="GO:0008270">
    <property type="term" value="F:zinc ion binding"/>
    <property type="evidence" value="ECO:0007669"/>
    <property type="project" value="InterPro"/>
</dbReference>
<keyword evidence="4" id="KW-0964">Secreted</keyword>
<evidence type="ECO:0000256" key="3">
    <source>
        <dbReference type="ARBA" id="ARBA00006006"/>
    </source>
</evidence>
<dbReference type="SUPFAM" id="SSF49785">
    <property type="entry name" value="Galactose-binding domain-like"/>
    <property type="match status" value="1"/>
</dbReference>
<evidence type="ECO:0000256" key="6">
    <source>
        <dbReference type="ARBA" id="ARBA00022723"/>
    </source>
</evidence>
<evidence type="ECO:0000256" key="10">
    <source>
        <dbReference type="ARBA" id="ARBA00023145"/>
    </source>
</evidence>
<protein>
    <submittedName>
        <fullName evidence="12">Extracellular elastinolytic metalloproteinase</fullName>
    </submittedName>
</protein>
<comment type="similarity">
    <text evidence="3">Belongs to the peptidase M36 family.</text>
</comment>
<dbReference type="RefSeq" id="WP_073262127.1">
    <property type="nucleotide sequence ID" value="NZ_FRCS01000012.1"/>
</dbReference>
<dbReference type="AlphaFoldDB" id="A0A1M7RGR1"/>
<evidence type="ECO:0000256" key="4">
    <source>
        <dbReference type="ARBA" id="ARBA00022525"/>
    </source>
</evidence>
<keyword evidence="13" id="KW-1185">Reference proteome</keyword>
<name>A0A1M7RGR1_9ACTN</name>
<dbReference type="OrthoDB" id="5377264at2"/>
<evidence type="ECO:0000256" key="5">
    <source>
        <dbReference type="ARBA" id="ARBA00022670"/>
    </source>
</evidence>
<evidence type="ECO:0000256" key="9">
    <source>
        <dbReference type="ARBA" id="ARBA00023049"/>
    </source>
</evidence>
<dbReference type="Gene3D" id="3.10.170.10">
    <property type="match status" value="1"/>
</dbReference>
<dbReference type="InterPro" id="IPR050371">
    <property type="entry name" value="Fungal_virulence_M36"/>
</dbReference>
<dbReference type="Pfam" id="PF01483">
    <property type="entry name" value="P_proprotein"/>
    <property type="match status" value="1"/>
</dbReference>
<keyword evidence="5" id="KW-0645">Protease</keyword>
<keyword evidence="6" id="KW-0479">Metal-binding</keyword>
<dbReference type="PANTHER" id="PTHR33478">
    <property type="entry name" value="EXTRACELLULAR METALLOPROTEINASE MEP"/>
    <property type="match status" value="1"/>
</dbReference>
<evidence type="ECO:0000313" key="12">
    <source>
        <dbReference type="EMBL" id="SHN45396.1"/>
    </source>
</evidence>
<keyword evidence="10" id="KW-0865">Zymogen</keyword>
<evidence type="ECO:0000256" key="7">
    <source>
        <dbReference type="ARBA" id="ARBA00022801"/>
    </source>
</evidence>
<keyword evidence="7" id="KW-0378">Hydrolase</keyword>
<dbReference type="PROSITE" id="PS51829">
    <property type="entry name" value="P_HOMO_B"/>
    <property type="match status" value="1"/>
</dbReference>
<dbReference type="Gene3D" id="1.10.390.10">
    <property type="entry name" value="Neutral Protease Domain 2"/>
    <property type="match status" value="1"/>
</dbReference>
<gene>
    <name evidence="12" type="ORF">SAMN05443668_11224</name>
</gene>
<dbReference type="Proteomes" id="UP000184440">
    <property type="component" value="Unassembled WGS sequence"/>
</dbReference>
<dbReference type="Pfam" id="PF02128">
    <property type="entry name" value="Peptidase_M36"/>
    <property type="match status" value="1"/>
</dbReference>
<dbReference type="PRINTS" id="PR00999">
    <property type="entry name" value="FUNGALYSIN"/>
</dbReference>
<evidence type="ECO:0000256" key="1">
    <source>
        <dbReference type="ARBA" id="ARBA00001947"/>
    </source>
</evidence>